<evidence type="ECO:0000313" key="4">
    <source>
        <dbReference type="Proteomes" id="UP001058569"/>
    </source>
</evidence>
<dbReference type="Proteomes" id="UP000280036">
    <property type="component" value="Unassembled WGS sequence"/>
</dbReference>
<name>A0A3P8LI16_9BACT</name>
<reference evidence="2 3" key="1">
    <citation type="submission" date="2018-12" db="EMBL/GenBank/DDBJ databases">
        <authorList>
            <consortium name="Pathogen Informatics"/>
        </authorList>
    </citation>
    <scope>NUCLEOTIDE SEQUENCE [LARGE SCALE GENOMIC DNA]</scope>
    <source>
        <strain evidence="2 3">NCTC10126</strain>
    </source>
</reference>
<evidence type="ECO:0008006" key="5">
    <source>
        <dbReference type="Google" id="ProtNLM"/>
    </source>
</evidence>
<evidence type="ECO:0000313" key="2">
    <source>
        <dbReference type="EMBL" id="VDR41912.1"/>
    </source>
</evidence>
<protein>
    <recommendedName>
        <fullName evidence="5">AlwI restriction endonuclease</fullName>
    </recommendedName>
</protein>
<dbReference type="EMBL" id="UZVY01000001">
    <property type="protein sequence ID" value="VDR41912.1"/>
    <property type="molecule type" value="Genomic_DNA"/>
</dbReference>
<sequence length="529" mass="63327">MKINDFNKLGGTELRTKKQVNSYCQILYWIKDNTDEFKKMSSHDKQEDLFYKWIKIENIYKYKDDKKINRLEMLCSRLEKWKLVKKDPTTNLFFLADDLLGVEINENLIFKKIFENYEPFRETINFILNNKDRKIDTKKLFLAFACFDGSESFVDLYNKCSIGKIVSLKKDEDLKNIESYEKNLGFRKPPKNFAFYRNIYNMIKNNQQKEITTKHLTGFKTDKNYNHLYFKSKNKFVNVKEQICNRIKQMNSISEFIELIEKNKLETLLFDEYFDLFRRWLRDFTLINADEKVIDASRIYVNDIDNYPSINYENIKPTKYLWNLDKTRKILKQIQDRNWEKIKTENGLFFVENHTIAEYFVNLFFAHILNIKPQDFTKFSNTKVDYELFPKHTAPGGGSDFIYYSNDRIWSVETTIHKTLKDIDDHETTRVNRHISAYLNDFEYYEAVEEQYDTDSLDKVKLFIISFMNNENKETHLLSECISGHLKPQITKTAGWSKIAKNSEFDKMHVVNLLSFYNLASDNNILKKH</sequence>
<dbReference type="EMBL" id="CP101806">
    <property type="protein sequence ID" value="UUD35309.1"/>
    <property type="molecule type" value="Genomic_DNA"/>
</dbReference>
<reference evidence="1" key="2">
    <citation type="submission" date="2022-07" db="EMBL/GenBank/DDBJ databases">
        <title>Complete genome of Mycoplasma caviae type strain G122.</title>
        <authorList>
            <person name="Spergser J."/>
        </authorList>
    </citation>
    <scope>NUCLEOTIDE SEQUENCE</scope>
    <source>
        <strain evidence="1">G122</strain>
    </source>
</reference>
<accession>A0A3P8LI16</accession>
<dbReference type="AlphaFoldDB" id="A0A3P8LI16"/>
<dbReference type="OrthoDB" id="403972at2"/>
<evidence type="ECO:0000313" key="3">
    <source>
        <dbReference type="Proteomes" id="UP000280036"/>
    </source>
</evidence>
<dbReference type="Proteomes" id="UP001058569">
    <property type="component" value="Chromosome"/>
</dbReference>
<dbReference type="RefSeq" id="WP_126118161.1">
    <property type="nucleotide sequence ID" value="NZ_CP101806.1"/>
</dbReference>
<proteinExistence type="predicted"/>
<dbReference type="Gene3D" id="3.40.91.50">
    <property type="match status" value="1"/>
</dbReference>
<evidence type="ECO:0000313" key="1">
    <source>
        <dbReference type="EMBL" id="UUD35309.1"/>
    </source>
</evidence>
<keyword evidence="4" id="KW-1185">Reference proteome</keyword>
<organism evidence="2 3">
    <name type="scientific">Mycoplasmopsis caviae</name>
    <dbReference type="NCBI Taxonomy" id="55603"/>
    <lineage>
        <taxon>Bacteria</taxon>
        <taxon>Bacillati</taxon>
        <taxon>Mycoplasmatota</taxon>
        <taxon>Mycoplasmoidales</taxon>
        <taxon>Metamycoplasmataceae</taxon>
        <taxon>Mycoplasmopsis</taxon>
    </lineage>
</organism>
<gene>
    <name evidence="2" type="ORF">NCTC10126_00401</name>
    <name evidence="1" type="ORF">NPA07_00310</name>
</gene>